<keyword evidence="2" id="KW-1185">Reference proteome</keyword>
<reference evidence="1 2" key="1">
    <citation type="submission" date="2019-02" db="EMBL/GenBank/DDBJ databases">
        <title>Genomic Encyclopedia of Type Strains, Phase IV (KMG-IV): sequencing the most valuable type-strain genomes for metagenomic binning, comparative biology and taxonomic classification.</title>
        <authorList>
            <person name="Goeker M."/>
        </authorList>
    </citation>
    <scope>NUCLEOTIDE SEQUENCE [LARGE SCALE GENOMIC DNA]</scope>
    <source>
        <strain evidence="1 2">DSM 21223</strain>
    </source>
</reference>
<accession>A0ABY0ITP7</accession>
<keyword evidence="1" id="KW-0413">Isomerase</keyword>
<comment type="caution">
    <text evidence="1">The sequence shown here is derived from an EMBL/GenBank/DDBJ whole genome shotgun (WGS) entry which is preliminary data.</text>
</comment>
<organism evidence="1 2">
    <name type="scientific">Azospira oryzae</name>
    <dbReference type="NCBI Taxonomy" id="146939"/>
    <lineage>
        <taxon>Bacteria</taxon>
        <taxon>Pseudomonadati</taxon>
        <taxon>Pseudomonadota</taxon>
        <taxon>Betaproteobacteria</taxon>
        <taxon>Rhodocyclales</taxon>
        <taxon>Rhodocyclaceae</taxon>
        <taxon>Azospira</taxon>
    </lineage>
</organism>
<evidence type="ECO:0000313" key="2">
    <source>
        <dbReference type="Proteomes" id="UP000292136"/>
    </source>
</evidence>
<sequence>MQLRFASVLLLFLAGCTALVRHDLDQRFGPADGGRYDAPRPGAISFQQQVRPILDSRCVVCHSCYDAPCQIKLGSWEGVARGGSKIEVYNGTRLREETPTRLFIDAEKASQWRDKGFHPILNERGDTPAAALQASLLARALDLKAAHPLVPDQPVAGDIDFSLARQQSCPAIEEYDALERRNPGWGMPFGLPALAPAEVALLKKWLQQGAPAEGPQPLTPALQAQVDAWERFLNGADLKTRLMARYLYEHLFLANLYFEGAAEGSDGPRYFRLVRSRSGPGEAVQEIATRRPFDDPEVEHFHYRLRPVEETIVAKNHMPYALGPGRMARWRELFLQPAYRVERLPGYAPEVAANPFLAFRDIPVRARYQFLLDEAQFTVMGFIKGPVCRGQTALNVIDDHFWVFFQNPDSVSESDEAFLLRESRNLSLPAEKGSETPILTPWMRYSAQETRYLQAKSRYYEQRFDSPAKVNLNLIWDGGGRNDNAALTIYRHFDSATVLKGLVGEKPKTAWVLSYPLLERIHYLLVAGYDVFGNIGHQLTTRLYMDFLRMEGESQFLMLLPREARIRVRDHWYRDVNGDTRERVYGSIARFDQESGIAYQEREQPERELLQRLQQRLQPVLPRQHLLDTLPDAALQTNLQDLARVAGKALAWLPESSLLLLEEAGRPPRIFTLLRNTGHRNVTYVLIEKLAIAPEEHSLDVLPGIATAYPNAFYRVPRASLGAFARDLAALASERDYTRFMDAYGLRRSSPAFWALSDYVNGEYRRQAPVEAGWLDYNRLENR</sequence>
<dbReference type="Proteomes" id="UP000292136">
    <property type="component" value="Unassembled WGS sequence"/>
</dbReference>
<evidence type="ECO:0000313" key="1">
    <source>
        <dbReference type="EMBL" id="RZT90356.1"/>
    </source>
</evidence>
<dbReference type="RefSeq" id="WP_130458817.1">
    <property type="nucleotide sequence ID" value="NZ_SHKM01000001.1"/>
</dbReference>
<dbReference type="Pfam" id="PF06934">
    <property type="entry name" value="CTI"/>
    <property type="match status" value="1"/>
</dbReference>
<name>A0ABY0ITP7_9RHOO</name>
<dbReference type="InterPro" id="IPR010706">
    <property type="entry name" value="Fatty_acid_cis-trans_isomerase"/>
</dbReference>
<proteinExistence type="predicted"/>
<gene>
    <name evidence="1" type="ORF">EV678_1170</name>
</gene>
<protein>
    <submittedName>
        <fullName evidence="1">Fatty acid cis/trans isomerase CTI</fullName>
    </submittedName>
</protein>
<dbReference type="GO" id="GO:0016853">
    <property type="term" value="F:isomerase activity"/>
    <property type="evidence" value="ECO:0007669"/>
    <property type="project" value="UniProtKB-KW"/>
</dbReference>
<dbReference type="EMBL" id="SHKM01000001">
    <property type="protein sequence ID" value="RZT90356.1"/>
    <property type="molecule type" value="Genomic_DNA"/>
</dbReference>
<dbReference type="PROSITE" id="PS51257">
    <property type="entry name" value="PROKAR_LIPOPROTEIN"/>
    <property type="match status" value="1"/>
</dbReference>